<dbReference type="CDD" id="cd12400">
    <property type="entry name" value="RRM_Nop6"/>
    <property type="match status" value="1"/>
</dbReference>
<feature type="compositionally biased region" description="Basic and acidic residues" evidence="3">
    <location>
        <begin position="148"/>
        <end position="161"/>
    </location>
</feature>
<feature type="compositionally biased region" description="Basic and acidic residues" evidence="3">
    <location>
        <begin position="287"/>
        <end position="313"/>
    </location>
</feature>
<sequence>MGKSSSKKRSRAAEEDAAEPGDFVNGEQTAPIVKKSKIDESGKAEVTKSDTPSKKDKKEKKKDKDGRKEKKEKKEKKNKEVEEEEEENTKEKKRSKKEKKDKKEKKEKKTKSKGVASEDEDVAMENGATDDAPVVNGRETPSKNSKKDKKDKEKKFKKAVDEGDDEKEPSADADADPDTSNKANRFICFVGNLPFTATADAVKEHFAKVHPTHVRLLTERDDPSKSRGIAFIEFANFDHMKTCLEKFHHTEFDNGKSAPRKINVELTAGGGGKTSHRQQKIASKNKKLNEERHNRFAKEEEAKLEKAVEKATEEPQSQQDAGWIHPSRLGFVPHENQTQEQRDEAAAQLAKTEGTWNGSGGKFRNKNSARGGGRGGHGGGRGGGKFRGRR</sequence>
<dbReference type="EMBL" id="JAULSU010000001">
    <property type="protein sequence ID" value="KAK0633615.1"/>
    <property type="molecule type" value="Genomic_DNA"/>
</dbReference>
<comment type="caution">
    <text evidence="5">The sequence shown here is derived from an EMBL/GenBank/DDBJ whole genome shotgun (WGS) entry which is preliminary data.</text>
</comment>
<feature type="compositionally biased region" description="Basic residues" evidence="3">
    <location>
        <begin position="274"/>
        <end position="286"/>
    </location>
</feature>
<proteinExistence type="predicted"/>
<dbReference type="PANTHER" id="PTHR23236">
    <property type="entry name" value="EUKARYOTIC TRANSLATION INITIATION FACTOR 4B/4H"/>
    <property type="match status" value="1"/>
</dbReference>
<organism evidence="5 6">
    <name type="scientific">Immersiella caudata</name>
    <dbReference type="NCBI Taxonomy" id="314043"/>
    <lineage>
        <taxon>Eukaryota</taxon>
        <taxon>Fungi</taxon>
        <taxon>Dikarya</taxon>
        <taxon>Ascomycota</taxon>
        <taxon>Pezizomycotina</taxon>
        <taxon>Sordariomycetes</taxon>
        <taxon>Sordariomycetidae</taxon>
        <taxon>Sordariales</taxon>
        <taxon>Lasiosphaeriaceae</taxon>
        <taxon>Immersiella</taxon>
    </lineage>
</organism>
<feature type="compositionally biased region" description="Basic residues" evidence="3">
    <location>
        <begin position="91"/>
        <end position="112"/>
    </location>
</feature>
<dbReference type="PROSITE" id="PS50102">
    <property type="entry name" value="RRM"/>
    <property type="match status" value="1"/>
</dbReference>
<name>A0AA39XIB1_9PEZI</name>
<feature type="compositionally biased region" description="Basic and acidic residues" evidence="3">
    <location>
        <begin position="36"/>
        <end position="69"/>
    </location>
</feature>
<keyword evidence="6" id="KW-1185">Reference proteome</keyword>
<dbReference type="Pfam" id="PF00076">
    <property type="entry name" value="RRM_1"/>
    <property type="match status" value="1"/>
</dbReference>
<dbReference type="GO" id="GO:0019843">
    <property type="term" value="F:rRNA binding"/>
    <property type="evidence" value="ECO:0007669"/>
    <property type="project" value="TreeGrafter"/>
</dbReference>
<accession>A0AA39XIB1</accession>
<evidence type="ECO:0000313" key="6">
    <source>
        <dbReference type="Proteomes" id="UP001175000"/>
    </source>
</evidence>
<evidence type="ECO:0000259" key="4">
    <source>
        <dbReference type="PROSITE" id="PS50102"/>
    </source>
</evidence>
<protein>
    <recommendedName>
        <fullName evidence="4">RRM domain-containing protein</fullName>
    </recommendedName>
</protein>
<dbReference type="Gene3D" id="3.30.70.330">
    <property type="match status" value="1"/>
</dbReference>
<feature type="compositionally biased region" description="Gly residues" evidence="3">
    <location>
        <begin position="370"/>
        <end position="383"/>
    </location>
</feature>
<dbReference type="SUPFAM" id="SSF54928">
    <property type="entry name" value="RNA-binding domain, RBD"/>
    <property type="match status" value="1"/>
</dbReference>
<dbReference type="GO" id="GO:0005730">
    <property type="term" value="C:nucleolus"/>
    <property type="evidence" value="ECO:0007669"/>
    <property type="project" value="TreeGrafter"/>
</dbReference>
<evidence type="ECO:0000313" key="5">
    <source>
        <dbReference type="EMBL" id="KAK0633615.1"/>
    </source>
</evidence>
<feature type="domain" description="RRM" evidence="4">
    <location>
        <begin position="186"/>
        <end position="269"/>
    </location>
</feature>
<gene>
    <name evidence="5" type="ORF">B0T14DRAFT_491768</name>
</gene>
<feature type="region of interest" description="Disordered" evidence="3">
    <location>
        <begin position="265"/>
        <end position="390"/>
    </location>
</feature>
<feature type="compositionally biased region" description="Basic residues" evidence="3">
    <location>
        <begin position="1"/>
        <end position="10"/>
    </location>
</feature>
<evidence type="ECO:0000256" key="1">
    <source>
        <dbReference type="ARBA" id="ARBA00022884"/>
    </source>
</evidence>
<dbReference type="Proteomes" id="UP001175000">
    <property type="component" value="Unassembled WGS sequence"/>
</dbReference>
<feature type="compositionally biased region" description="Acidic residues" evidence="3">
    <location>
        <begin position="162"/>
        <end position="177"/>
    </location>
</feature>
<dbReference type="InterPro" id="IPR000504">
    <property type="entry name" value="RRM_dom"/>
</dbReference>
<dbReference type="InterPro" id="IPR012677">
    <property type="entry name" value="Nucleotide-bd_a/b_plait_sf"/>
</dbReference>
<dbReference type="AlphaFoldDB" id="A0AA39XIB1"/>
<reference evidence="5" key="1">
    <citation type="submission" date="2023-06" db="EMBL/GenBank/DDBJ databases">
        <title>Genome-scale phylogeny and comparative genomics of the fungal order Sordariales.</title>
        <authorList>
            <consortium name="Lawrence Berkeley National Laboratory"/>
            <person name="Hensen N."/>
            <person name="Bonometti L."/>
            <person name="Westerberg I."/>
            <person name="Brannstrom I.O."/>
            <person name="Guillou S."/>
            <person name="Cros-Aarteil S."/>
            <person name="Calhoun S."/>
            <person name="Haridas S."/>
            <person name="Kuo A."/>
            <person name="Mondo S."/>
            <person name="Pangilinan J."/>
            <person name="Riley R."/>
            <person name="Labutti K."/>
            <person name="Andreopoulos B."/>
            <person name="Lipzen A."/>
            <person name="Chen C."/>
            <person name="Yanf M."/>
            <person name="Daum C."/>
            <person name="Ng V."/>
            <person name="Clum A."/>
            <person name="Steindorff A."/>
            <person name="Ohm R."/>
            <person name="Martin F."/>
            <person name="Silar P."/>
            <person name="Natvig D."/>
            <person name="Lalanne C."/>
            <person name="Gautier V."/>
            <person name="Ament-Velasquez S.L."/>
            <person name="Kruys A."/>
            <person name="Hutchinson M.I."/>
            <person name="Powell A.J."/>
            <person name="Barry K."/>
            <person name="Miller A.N."/>
            <person name="Grigoriev I.V."/>
            <person name="Debuchy R."/>
            <person name="Gladieux P."/>
            <person name="Thoren M.H."/>
            <person name="Johannesson H."/>
        </authorList>
    </citation>
    <scope>NUCLEOTIDE SEQUENCE</scope>
    <source>
        <strain evidence="5">CBS 606.72</strain>
    </source>
</reference>
<dbReference type="InterPro" id="IPR035979">
    <property type="entry name" value="RBD_domain_sf"/>
</dbReference>
<evidence type="ECO:0000256" key="2">
    <source>
        <dbReference type="PROSITE-ProRule" id="PRU00176"/>
    </source>
</evidence>
<dbReference type="FunFam" id="3.30.70.330:FF:000376">
    <property type="entry name" value="Putative RNA binding protein"/>
    <property type="match status" value="1"/>
</dbReference>
<dbReference type="InterPro" id="IPR034228">
    <property type="entry name" value="Nop6_RRM"/>
</dbReference>
<keyword evidence="1 2" id="KW-0694">RNA-binding</keyword>
<dbReference type="PANTHER" id="PTHR23236:SF51">
    <property type="entry name" value="NUCLEOLAR PROTEIN 6"/>
    <property type="match status" value="1"/>
</dbReference>
<evidence type="ECO:0000256" key="3">
    <source>
        <dbReference type="SAM" id="MobiDB-lite"/>
    </source>
</evidence>
<feature type="region of interest" description="Disordered" evidence="3">
    <location>
        <begin position="1"/>
        <end position="180"/>
    </location>
</feature>
<dbReference type="SMART" id="SM00360">
    <property type="entry name" value="RRM"/>
    <property type="match status" value="1"/>
</dbReference>
<dbReference type="GO" id="GO:0042274">
    <property type="term" value="P:ribosomal small subunit biogenesis"/>
    <property type="evidence" value="ECO:0007669"/>
    <property type="project" value="TreeGrafter"/>
</dbReference>